<dbReference type="AlphaFoldDB" id="A0ABD3PRS3"/>
<feature type="region of interest" description="Disordered" evidence="1">
    <location>
        <begin position="108"/>
        <end position="132"/>
    </location>
</feature>
<keyword evidence="4" id="KW-1185">Reference proteome</keyword>
<comment type="caution">
    <text evidence="3">The sequence shown here is derived from an EMBL/GenBank/DDBJ whole genome shotgun (WGS) entry which is preliminary data.</text>
</comment>
<accession>A0ABD3PRS3</accession>
<keyword evidence="2" id="KW-0812">Transmembrane</keyword>
<protein>
    <submittedName>
        <fullName evidence="3">Uncharacterized protein</fullName>
    </submittedName>
</protein>
<feature type="region of interest" description="Disordered" evidence="1">
    <location>
        <begin position="152"/>
        <end position="203"/>
    </location>
</feature>
<evidence type="ECO:0000313" key="3">
    <source>
        <dbReference type="EMBL" id="KAL3789936.1"/>
    </source>
</evidence>
<evidence type="ECO:0000256" key="2">
    <source>
        <dbReference type="SAM" id="Phobius"/>
    </source>
</evidence>
<keyword evidence="2" id="KW-1133">Transmembrane helix</keyword>
<dbReference type="EMBL" id="JALLAZ020000665">
    <property type="protein sequence ID" value="KAL3789936.1"/>
    <property type="molecule type" value="Genomic_DNA"/>
</dbReference>
<name>A0ABD3PRS3_9STRA</name>
<organism evidence="3 4">
    <name type="scientific">Stephanodiscus triporus</name>
    <dbReference type="NCBI Taxonomy" id="2934178"/>
    <lineage>
        <taxon>Eukaryota</taxon>
        <taxon>Sar</taxon>
        <taxon>Stramenopiles</taxon>
        <taxon>Ochrophyta</taxon>
        <taxon>Bacillariophyta</taxon>
        <taxon>Coscinodiscophyceae</taxon>
        <taxon>Thalassiosirophycidae</taxon>
        <taxon>Stephanodiscales</taxon>
        <taxon>Stephanodiscaceae</taxon>
        <taxon>Stephanodiscus</taxon>
    </lineage>
</organism>
<gene>
    <name evidence="3" type="ORF">ACHAW5_005481</name>
</gene>
<feature type="transmembrane region" description="Helical" evidence="2">
    <location>
        <begin position="28"/>
        <end position="53"/>
    </location>
</feature>
<proteinExistence type="predicted"/>
<reference evidence="3 4" key="1">
    <citation type="submission" date="2024-10" db="EMBL/GenBank/DDBJ databases">
        <title>Updated reference genomes for cyclostephanoid diatoms.</title>
        <authorList>
            <person name="Roberts W.R."/>
            <person name="Alverson A.J."/>
        </authorList>
    </citation>
    <scope>NUCLEOTIDE SEQUENCE [LARGE SCALE GENOMIC DNA]</scope>
    <source>
        <strain evidence="3 4">AJA276-08</strain>
    </source>
</reference>
<evidence type="ECO:0000256" key="1">
    <source>
        <dbReference type="SAM" id="MobiDB-lite"/>
    </source>
</evidence>
<feature type="compositionally biased region" description="Polar residues" evidence="1">
    <location>
        <begin position="152"/>
        <end position="164"/>
    </location>
</feature>
<sequence>MLYLLLVSALFVGAAILGAIVVVEYGLVVFVAACAAGIALSVVAAVVVSVVTGDKKLMKAQSRIKRWHIMCKDEILKEIDKLREDYSAYVAGDVLLLTYDDGADAKGRAAGGATDEDGSPDGRAVSEGAKKSRVHRPRSLLFRAVAEFNPFARSSGNRGPSTSKIDGVDRRRATMPSWKRKKKGNIDNHHAGEAAGYDPPAIV</sequence>
<evidence type="ECO:0000313" key="4">
    <source>
        <dbReference type="Proteomes" id="UP001530315"/>
    </source>
</evidence>
<keyword evidence="2" id="KW-0472">Membrane</keyword>
<dbReference type="Proteomes" id="UP001530315">
    <property type="component" value="Unassembled WGS sequence"/>
</dbReference>